<evidence type="ECO:0000313" key="4">
    <source>
        <dbReference type="EMBL" id="MBC5999306.1"/>
    </source>
</evidence>
<keyword evidence="5" id="KW-1185">Reference proteome</keyword>
<sequence>MKRKLTKKTKRAIFLYIVILLLLFTIVEVLPKVTDIFETTQVLEPGTLTLSYETKGYFVKTEEIGVAADSGEIEYPVTEGTVVKKGAEVVSVKADSSKDSESTRFSDCMDRLKGYDGLVDSCSASISGVFSLSIDGYENYLTPEKMEKVKRETVESQSYRTTDLKRSSVIKGEPIFKISGDDVWYILCWIDKENVRNYQEGNEVTLQLPDGDVDATVYKVKKDGDEYRVIFFLDVYYKSFAASREEDMKVVASDSSGLIVSNKAIVEKNGKKGVYVKNKNGNYIFKQIKVIATDGKDSVLSDAAFTDENGKQITTVNVYDEVLRHPGNALEEDLKKEANKEKNTKNTEESTEQKEAN</sequence>
<reference evidence="4" key="1">
    <citation type="submission" date="2020-08" db="EMBL/GenBank/DDBJ databases">
        <authorList>
            <person name="Liu C."/>
            <person name="Sun Q."/>
        </authorList>
    </citation>
    <scope>NUCLEOTIDE SEQUENCE</scope>
    <source>
        <strain evidence="4">BX16</strain>
    </source>
</reference>
<dbReference type="Pfam" id="PF26011">
    <property type="entry name" value="Beta-barrel_RND_rel"/>
    <property type="match status" value="1"/>
</dbReference>
<dbReference type="EMBL" id="JACRWC010000058">
    <property type="protein sequence ID" value="MBC5999306.1"/>
    <property type="molecule type" value="Genomic_DNA"/>
</dbReference>
<organism evidence="4 5">
    <name type="scientific">Lentihominibacter faecis</name>
    <dbReference type="NCBI Taxonomy" id="2764712"/>
    <lineage>
        <taxon>Bacteria</taxon>
        <taxon>Bacillati</taxon>
        <taxon>Bacillota</taxon>
        <taxon>Clostridia</taxon>
        <taxon>Peptostreptococcales</taxon>
        <taxon>Anaerovoracaceae</taxon>
        <taxon>Lentihominibacter</taxon>
    </lineage>
</organism>
<dbReference type="InterPro" id="IPR058709">
    <property type="entry name" value="BSH_RND-rel"/>
</dbReference>
<proteinExistence type="predicted"/>
<dbReference type="RefSeq" id="WP_249286758.1">
    <property type="nucleotide sequence ID" value="NZ_JACRWC010000058.1"/>
</dbReference>
<dbReference type="Pfam" id="PF26018">
    <property type="entry name" value="BSH_RND_rel"/>
    <property type="match status" value="1"/>
</dbReference>
<dbReference type="AlphaFoldDB" id="A0A923SMP3"/>
<evidence type="ECO:0000259" key="2">
    <source>
        <dbReference type="Pfam" id="PF26011"/>
    </source>
</evidence>
<dbReference type="Proteomes" id="UP000644115">
    <property type="component" value="Unassembled WGS sequence"/>
</dbReference>
<dbReference type="InterPro" id="IPR058729">
    <property type="entry name" value="Beta-barrel_RND-rel"/>
</dbReference>
<gene>
    <name evidence="4" type="ORF">H8876_04770</name>
</gene>
<evidence type="ECO:0000313" key="5">
    <source>
        <dbReference type="Proteomes" id="UP000644115"/>
    </source>
</evidence>
<comment type="caution">
    <text evidence="4">The sequence shown here is derived from an EMBL/GenBank/DDBJ whole genome shotgun (WGS) entry which is preliminary data.</text>
</comment>
<protein>
    <recommendedName>
        <fullName evidence="6">Membrane fusion protein</fullName>
    </recommendedName>
</protein>
<accession>A0A923SMP3</accession>
<evidence type="ECO:0000259" key="3">
    <source>
        <dbReference type="Pfam" id="PF26018"/>
    </source>
</evidence>
<feature type="region of interest" description="Disordered" evidence="1">
    <location>
        <begin position="329"/>
        <end position="357"/>
    </location>
</feature>
<feature type="domain" description="RND related beta-barrel" evidence="2">
    <location>
        <begin position="184"/>
        <end position="253"/>
    </location>
</feature>
<feature type="domain" description="RND related barrel-sandwich hybrid" evidence="3">
    <location>
        <begin position="67"/>
        <end position="179"/>
    </location>
</feature>
<evidence type="ECO:0008006" key="6">
    <source>
        <dbReference type="Google" id="ProtNLM"/>
    </source>
</evidence>
<name>A0A923SMP3_9FIRM</name>
<evidence type="ECO:0000256" key="1">
    <source>
        <dbReference type="SAM" id="MobiDB-lite"/>
    </source>
</evidence>
<feature type="compositionally biased region" description="Basic and acidic residues" evidence="1">
    <location>
        <begin position="332"/>
        <end position="357"/>
    </location>
</feature>